<dbReference type="PANTHER" id="PTHR11076">
    <property type="entry name" value="DNA REPAIR POLYMERASE UMUC / TRANSFERASE FAMILY MEMBER"/>
    <property type="match status" value="1"/>
</dbReference>
<feature type="compositionally biased region" description="Basic and acidic residues" evidence="6">
    <location>
        <begin position="243"/>
        <end position="253"/>
    </location>
</feature>
<feature type="region of interest" description="Disordered" evidence="6">
    <location>
        <begin position="225"/>
        <end position="278"/>
    </location>
</feature>
<dbReference type="Gene3D" id="3.30.160.60">
    <property type="entry name" value="Classic Zinc Finger"/>
    <property type="match status" value="1"/>
</dbReference>
<dbReference type="SMART" id="SM00734">
    <property type="entry name" value="ZnF_Rad18"/>
    <property type="match status" value="1"/>
</dbReference>
<evidence type="ECO:0000256" key="3">
    <source>
        <dbReference type="ARBA" id="ARBA00022771"/>
    </source>
</evidence>
<keyword evidence="9" id="KW-1185">Reference proteome</keyword>
<feature type="region of interest" description="Disordered" evidence="6">
    <location>
        <begin position="145"/>
        <end position="190"/>
    </location>
</feature>
<dbReference type="InterPro" id="IPR036775">
    <property type="entry name" value="DNA_pol_Y-fam_lit_finger_sf"/>
</dbReference>
<dbReference type="Proteomes" id="UP001586593">
    <property type="component" value="Unassembled WGS sequence"/>
</dbReference>
<feature type="region of interest" description="Disordered" evidence="6">
    <location>
        <begin position="81"/>
        <end position="133"/>
    </location>
</feature>
<dbReference type="InterPro" id="IPR050116">
    <property type="entry name" value="DNA_polymerase-Y"/>
</dbReference>
<keyword evidence="1" id="KW-0479">Metal-binding</keyword>
<evidence type="ECO:0000313" key="8">
    <source>
        <dbReference type="EMBL" id="KAL1835407.1"/>
    </source>
</evidence>
<dbReference type="EMBL" id="JAZHXJ010003169">
    <property type="protein sequence ID" value="KAL1835407.1"/>
    <property type="molecule type" value="Genomic_DNA"/>
</dbReference>
<evidence type="ECO:0000313" key="9">
    <source>
        <dbReference type="Proteomes" id="UP001586593"/>
    </source>
</evidence>
<dbReference type="Gene3D" id="3.30.1490.100">
    <property type="entry name" value="DNA polymerase, Y-family, little finger domain"/>
    <property type="match status" value="1"/>
</dbReference>
<comment type="caution">
    <text evidence="8">The sequence shown here is derived from an EMBL/GenBank/DDBJ whole genome shotgun (WGS) entry which is preliminary data.</text>
</comment>
<evidence type="ECO:0000256" key="1">
    <source>
        <dbReference type="ARBA" id="ARBA00022723"/>
    </source>
</evidence>
<feature type="domain" description="UBZ4-type" evidence="7">
    <location>
        <begin position="192"/>
        <end position="217"/>
    </location>
</feature>
<accession>A0ABR3V0V7</accession>
<gene>
    <name evidence="8" type="ORF">VTK73DRAFT_5678</name>
</gene>
<sequence length="278" mass="30407">MRRAGCRGRTLVLKVKLHTYEVHTRQVAPPRSVCRADDLYRYALPMLARFEQEMPGLTLRLMGLRCTNLVSTQKPDTLAFFGLKPRRKSGGGGGAGSGSSSSNDHRGNDQSERRDADVHTGEEGDWEPGADEDELFGAYEGDVEMDQGLRDGGLTTGNDANTTITTASNTNNINNNNTNTNANGTPEPNEEWWDCPVCGRPQTADERRFNEHIDLCLSRQTIRDAVQQHSTPPPGVATATAHESQRPKAPAEKKRGRPAGSSGRAAAHDPRQKRLCFG</sequence>
<protein>
    <recommendedName>
        <fullName evidence="7">UBZ4-type domain-containing protein</fullName>
    </recommendedName>
</protein>
<dbReference type="Pfam" id="PF11799">
    <property type="entry name" value="IMS_C"/>
    <property type="match status" value="1"/>
</dbReference>
<name>A0ABR3V0V7_9PEZI</name>
<dbReference type="SUPFAM" id="SSF100879">
    <property type="entry name" value="Lesion bypass DNA polymerase (Y-family), little finger domain"/>
    <property type="match status" value="1"/>
</dbReference>
<feature type="compositionally biased region" description="Basic and acidic residues" evidence="6">
    <location>
        <begin position="103"/>
        <end position="122"/>
    </location>
</feature>
<feature type="compositionally biased region" description="Acidic residues" evidence="6">
    <location>
        <begin position="123"/>
        <end position="133"/>
    </location>
</feature>
<dbReference type="InterPro" id="IPR006642">
    <property type="entry name" value="Rad18_UBZ4"/>
</dbReference>
<keyword evidence="3" id="KW-0863">Zinc-finger</keyword>
<evidence type="ECO:0000256" key="6">
    <source>
        <dbReference type="SAM" id="MobiDB-lite"/>
    </source>
</evidence>
<evidence type="ECO:0000256" key="2">
    <source>
        <dbReference type="ARBA" id="ARBA00022763"/>
    </source>
</evidence>
<keyword evidence="2" id="KW-0227">DNA damage</keyword>
<evidence type="ECO:0000256" key="4">
    <source>
        <dbReference type="ARBA" id="ARBA00022833"/>
    </source>
</evidence>
<organism evidence="8 9">
    <name type="scientific">Phialemonium thermophilum</name>
    <dbReference type="NCBI Taxonomy" id="223376"/>
    <lineage>
        <taxon>Eukaryota</taxon>
        <taxon>Fungi</taxon>
        <taxon>Dikarya</taxon>
        <taxon>Ascomycota</taxon>
        <taxon>Pezizomycotina</taxon>
        <taxon>Sordariomycetes</taxon>
        <taxon>Sordariomycetidae</taxon>
        <taxon>Cephalothecales</taxon>
        <taxon>Cephalothecaceae</taxon>
        <taxon>Phialemonium</taxon>
    </lineage>
</organism>
<dbReference type="InterPro" id="IPR017961">
    <property type="entry name" value="DNA_pol_Y-fam_little_finger"/>
</dbReference>
<proteinExistence type="predicted"/>
<feature type="compositionally biased region" description="Low complexity" evidence="6">
    <location>
        <begin position="156"/>
        <end position="183"/>
    </location>
</feature>
<keyword evidence="5" id="KW-0234">DNA repair</keyword>
<evidence type="ECO:0000259" key="7">
    <source>
        <dbReference type="SMART" id="SM00734"/>
    </source>
</evidence>
<dbReference type="PANTHER" id="PTHR11076:SF33">
    <property type="entry name" value="DNA POLYMERASE KAPPA"/>
    <property type="match status" value="1"/>
</dbReference>
<reference evidence="8 9" key="1">
    <citation type="journal article" date="2024" name="Commun. Biol.">
        <title>Comparative genomic analysis of thermophilic fungi reveals convergent evolutionary adaptations and gene losses.</title>
        <authorList>
            <person name="Steindorff A.S."/>
            <person name="Aguilar-Pontes M.V."/>
            <person name="Robinson A.J."/>
            <person name="Andreopoulos B."/>
            <person name="LaButti K."/>
            <person name="Kuo A."/>
            <person name="Mondo S."/>
            <person name="Riley R."/>
            <person name="Otillar R."/>
            <person name="Haridas S."/>
            <person name="Lipzen A."/>
            <person name="Grimwood J."/>
            <person name="Schmutz J."/>
            <person name="Clum A."/>
            <person name="Reid I.D."/>
            <person name="Moisan M.C."/>
            <person name="Butler G."/>
            <person name="Nguyen T.T.M."/>
            <person name="Dewar K."/>
            <person name="Conant G."/>
            <person name="Drula E."/>
            <person name="Henrissat B."/>
            <person name="Hansel C."/>
            <person name="Singer S."/>
            <person name="Hutchinson M.I."/>
            <person name="de Vries R.P."/>
            <person name="Natvig D.O."/>
            <person name="Powell A.J."/>
            <person name="Tsang A."/>
            <person name="Grigoriev I.V."/>
        </authorList>
    </citation>
    <scope>NUCLEOTIDE SEQUENCE [LARGE SCALE GENOMIC DNA]</scope>
    <source>
        <strain evidence="8 9">ATCC 24622</strain>
    </source>
</reference>
<keyword evidence="4" id="KW-0862">Zinc</keyword>
<evidence type="ECO:0000256" key="5">
    <source>
        <dbReference type="ARBA" id="ARBA00023204"/>
    </source>
</evidence>